<name>A0AAN6ZWL1_9PEZI</name>
<organism evidence="3 4">
    <name type="scientific">Chaetomidium leptoderma</name>
    <dbReference type="NCBI Taxonomy" id="669021"/>
    <lineage>
        <taxon>Eukaryota</taxon>
        <taxon>Fungi</taxon>
        <taxon>Dikarya</taxon>
        <taxon>Ascomycota</taxon>
        <taxon>Pezizomycotina</taxon>
        <taxon>Sordariomycetes</taxon>
        <taxon>Sordariomycetidae</taxon>
        <taxon>Sordariales</taxon>
        <taxon>Chaetomiaceae</taxon>
        <taxon>Chaetomidium</taxon>
    </lineage>
</organism>
<feature type="compositionally biased region" description="Basic and acidic residues" evidence="1">
    <location>
        <begin position="150"/>
        <end position="162"/>
    </location>
</feature>
<accession>A0AAN6ZWL1</accession>
<keyword evidence="2" id="KW-0812">Transmembrane</keyword>
<keyword evidence="2" id="KW-1133">Transmembrane helix</keyword>
<comment type="caution">
    <text evidence="3">The sequence shown here is derived from an EMBL/GenBank/DDBJ whole genome shotgun (WGS) entry which is preliminary data.</text>
</comment>
<evidence type="ECO:0000313" key="3">
    <source>
        <dbReference type="EMBL" id="KAK4152993.1"/>
    </source>
</evidence>
<proteinExistence type="predicted"/>
<sequence>MSPSPVPNHSTWETIDIRDLSPSPQHAEREGGNESVPPPYSGYAHVPPFQREPQRPAEKAEEDDDDNSIIQTHLFPLPPSSHLPSNPSNRYHTFPAPRPPQLDDTPTITLADPFSTTTTTGTKSLNESGDPESCYFETLDFSDYLPSNPLDKHYGHHSDNHHQHSHNHSTKPFSHSAPTTTQQQQHEQYCPRRRRRNRYVHGGSMHTAREAMAVVCMVLLVAAAGVMAGYGVIRACGALSSWGAGQFGGSGGGGDGGGGDDQGGFKLCTAARPRFCHLIVGGDN</sequence>
<reference evidence="3" key="1">
    <citation type="journal article" date="2023" name="Mol. Phylogenet. Evol.">
        <title>Genome-scale phylogeny and comparative genomics of the fungal order Sordariales.</title>
        <authorList>
            <person name="Hensen N."/>
            <person name="Bonometti L."/>
            <person name="Westerberg I."/>
            <person name="Brannstrom I.O."/>
            <person name="Guillou S."/>
            <person name="Cros-Aarteil S."/>
            <person name="Calhoun S."/>
            <person name="Haridas S."/>
            <person name="Kuo A."/>
            <person name="Mondo S."/>
            <person name="Pangilinan J."/>
            <person name="Riley R."/>
            <person name="LaButti K."/>
            <person name="Andreopoulos B."/>
            <person name="Lipzen A."/>
            <person name="Chen C."/>
            <person name="Yan M."/>
            <person name="Daum C."/>
            <person name="Ng V."/>
            <person name="Clum A."/>
            <person name="Steindorff A."/>
            <person name="Ohm R.A."/>
            <person name="Martin F."/>
            <person name="Silar P."/>
            <person name="Natvig D.O."/>
            <person name="Lalanne C."/>
            <person name="Gautier V."/>
            <person name="Ament-Velasquez S.L."/>
            <person name="Kruys A."/>
            <person name="Hutchinson M.I."/>
            <person name="Powell A.J."/>
            <person name="Barry K."/>
            <person name="Miller A.N."/>
            <person name="Grigoriev I.V."/>
            <person name="Debuchy R."/>
            <person name="Gladieux P."/>
            <person name="Hiltunen Thoren M."/>
            <person name="Johannesson H."/>
        </authorList>
    </citation>
    <scope>NUCLEOTIDE SEQUENCE</scope>
    <source>
        <strain evidence="3">CBS 538.74</strain>
    </source>
</reference>
<dbReference type="AlphaFoldDB" id="A0AAN6ZWL1"/>
<feature type="transmembrane region" description="Helical" evidence="2">
    <location>
        <begin position="211"/>
        <end position="233"/>
    </location>
</feature>
<dbReference type="EMBL" id="MU856954">
    <property type="protein sequence ID" value="KAK4152993.1"/>
    <property type="molecule type" value="Genomic_DNA"/>
</dbReference>
<feature type="region of interest" description="Disordered" evidence="1">
    <location>
        <begin position="1"/>
        <end position="105"/>
    </location>
</feature>
<gene>
    <name evidence="3" type="ORF">C8A00DRAFT_34251</name>
</gene>
<keyword evidence="4" id="KW-1185">Reference proteome</keyword>
<feature type="region of interest" description="Disordered" evidence="1">
    <location>
        <begin position="150"/>
        <end position="194"/>
    </location>
</feature>
<protein>
    <submittedName>
        <fullName evidence="3">Uncharacterized protein</fullName>
    </submittedName>
</protein>
<feature type="compositionally biased region" description="Polar residues" evidence="1">
    <location>
        <begin position="170"/>
        <end position="187"/>
    </location>
</feature>
<feature type="region of interest" description="Disordered" evidence="1">
    <location>
        <begin position="112"/>
        <end position="131"/>
    </location>
</feature>
<keyword evidence="2" id="KW-0472">Membrane</keyword>
<evidence type="ECO:0000256" key="1">
    <source>
        <dbReference type="SAM" id="MobiDB-lite"/>
    </source>
</evidence>
<evidence type="ECO:0000313" key="4">
    <source>
        <dbReference type="Proteomes" id="UP001302745"/>
    </source>
</evidence>
<dbReference type="Proteomes" id="UP001302745">
    <property type="component" value="Unassembled WGS sequence"/>
</dbReference>
<evidence type="ECO:0000256" key="2">
    <source>
        <dbReference type="SAM" id="Phobius"/>
    </source>
</evidence>
<reference evidence="3" key="2">
    <citation type="submission" date="2023-05" db="EMBL/GenBank/DDBJ databases">
        <authorList>
            <consortium name="Lawrence Berkeley National Laboratory"/>
            <person name="Steindorff A."/>
            <person name="Hensen N."/>
            <person name="Bonometti L."/>
            <person name="Westerberg I."/>
            <person name="Brannstrom I.O."/>
            <person name="Guillou S."/>
            <person name="Cros-Aarteil S."/>
            <person name="Calhoun S."/>
            <person name="Haridas S."/>
            <person name="Kuo A."/>
            <person name="Mondo S."/>
            <person name="Pangilinan J."/>
            <person name="Riley R."/>
            <person name="Labutti K."/>
            <person name="Andreopoulos B."/>
            <person name="Lipzen A."/>
            <person name="Chen C."/>
            <person name="Yanf M."/>
            <person name="Daum C."/>
            <person name="Ng V."/>
            <person name="Clum A."/>
            <person name="Ohm R."/>
            <person name="Martin F."/>
            <person name="Silar P."/>
            <person name="Natvig D."/>
            <person name="Lalanne C."/>
            <person name="Gautier V."/>
            <person name="Ament-Velasquez S.L."/>
            <person name="Kruys A."/>
            <person name="Hutchinson M.I."/>
            <person name="Powell A.J."/>
            <person name="Barry K."/>
            <person name="Miller A.N."/>
            <person name="Grigoriev I.V."/>
            <person name="Debuchy R."/>
            <person name="Gladieux P."/>
            <person name="Thoren M.H."/>
            <person name="Johannesson H."/>
        </authorList>
    </citation>
    <scope>NUCLEOTIDE SEQUENCE</scope>
    <source>
        <strain evidence="3">CBS 538.74</strain>
    </source>
</reference>